<keyword evidence="2" id="KW-0805">Transcription regulation</keyword>
<gene>
    <name evidence="6" type="ORF">FC82_GL001317</name>
</gene>
<accession>A0A0R2BGD3</accession>
<evidence type="ECO:0000313" key="7">
    <source>
        <dbReference type="Proteomes" id="UP000051845"/>
    </source>
</evidence>
<dbReference type="PANTHER" id="PTHR34294:SF1">
    <property type="entry name" value="TRANSCRIPTIONAL REGULATOR LSRR"/>
    <property type="match status" value="1"/>
</dbReference>
<evidence type="ECO:0000259" key="5">
    <source>
        <dbReference type="Pfam" id="PF04198"/>
    </source>
</evidence>
<evidence type="ECO:0000256" key="4">
    <source>
        <dbReference type="ARBA" id="ARBA00023163"/>
    </source>
</evidence>
<dbReference type="PANTHER" id="PTHR34294">
    <property type="entry name" value="TRANSCRIPTIONAL REGULATOR-RELATED"/>
    <property type="match status" value="1"/>
</dbReference>
<dbReference type="GO" id="GO:0003677">
    <property type="term" value="F:DNA binding"/>
    <property type="evidence" value="ECO:0007669"/>
    <property type="project" value="UniProtKB-KW"/>
</dbReference>
<organism evidence="6 7">
    <name type="scientific">Secundilactobacillus collinoides DSM 20515 = JCM 1123</name>
    <dbReference type="NCBI Taxonomy" id="1423733"/>
    <lineage>
        <taxon>Bacteria</taxon>
        <taxon>Bacillati</taxon>
        <taxon>Bacillota</taxon>
        <taxon>Bacilli</taxon>
        <taxon>Lactobacillales</taxon>
        <taxon>Lactobacillaceae</taxon>
        <taxon>Secundilactobacillus</taxon>
    </lineage>
</organism>
<dbReference type="STRING" id="33960.TY91_04350"/>
<dbReference type="EMBL" id="AYYR01000023">
    <property type="protein sequence ID" value="KRM76628.1"/>
    <property type="molecule type" value="Genomic_DNA"/>
</dbReference>
<evidence type="ECO:0000313" key="6">
    <source>
        <dbReference type="EMBL" id="KRM76628.1"/>
    </source>
</evidence>
<feature type="domain" description="Sugar-binding" evidence="5">
    <location>
        <begin position="67"/>
        <end position="321"/>
    </location>
</feature>
<comment type="caution">
    <text evidence="6">The sequence shown here is derived from an EMBL/GenBank/DDBJ whole genome shotgun (WGS) entry which is preliminary data.</text>
</comment>
<dbReference type="InterPro" id="IPR007324">
    <property type="entry name" value="Sugar-bd_dom_put"/>
</dbReference>
<dbReference type="PATRIC" id="fig|1423733.4.peg.1385"/>
<dbReference type="Proteomes" id="UP000051845">
    <property type="component" value="Unassembled WGS sequence"/>
</dbReference>
<comment type="similarity">
    <text evidence="1">Belongs to the SorC transcriptional regulatory family.</text>
</comment>
<reference evidence="6 7" key="1">
    <citation type="journal article" date="2015" name="Genome Announc.">
        <title>Expanding the biotechnology potential of lactobacilli through comparative genomics of 213 strains and associated genera.</title>
        <authorList>
            <person name="Sun Z."/>
            <person name="Harris H.M."/>
            <person name="McCann A."/>
            <person name="Guo C."/>
            <person name="Argimon S."/>
            <person name="Zhang W."/>
            <person name="Yang X."/>
            <person name="Jeffery I.B."/>
            <person name="Cooney J.C."/>
            <person name="Kagawa T.F."/>
            <person name="Liu W."/>
            <person name="Song Y."/>
            <person name="Salvetti E."/>
            <person name="Wrobel A."/>
            <person name="Rasinkangas P."/>
            <person name="Parkhill J."/>
            <person name="Rea M.C."/>
            <person name="O'Sullivan O."/>
            <person name="Ritari J."/>
            <person name="Douillard F.P."/>
            <person name="Paul Ross R."/>
            <person name="Yang R."/>
            <person name="Briner A.E."/>
            <person name="Felis G.E."/>
            <person name="de Vos W.M."/>
            <person name="Barrangou R."/>
            <person name="Klaenhammer T.R."/>
            <person name="Caufield P.W."/>
            <person name="Cui Y."/>
            <person name="Zhang H."/>
            <person name="O'Toole P.W."/>
        </authorList>
    </citation>
    <scope>NUCLEOTIDE SEQUENCE [LARGE SCALE GENOMIC DNA]</scope>
    <source>
        <strain evidence="6 7">DSM 20515</strain>
    </source>
</reference>
<dbReference type="Gene3D" id="3.40.50.1360">
    <property type="match status" value="1"/>
</dbReference>
<sequence>MKRGGAMNSARRELLAKVAYLYYVENETQAQIAKDLDIYRTTISRLLKQAREQRIVTIEINDFNATLFKLEAALKARFHIREAVIIPDNREETPQQKDQRLSRAASQYLKQIIKPHNTVGFAWGSVLSGMIGQLEQSAPIKTDATFVPLVGGPSPSNSRYHVNGIVYDAARQFGGHSLFVDAAAVQESRYVRDGIISSQYFHDIQDCWQNLDIAFVGIGGPLTNTTSRWRDLLTAADCQLLRERHAVGDCCCTFFDRSGKILKGDLLDRTIAIPLTQLQTVPHSVGVARSLTKAPAIKTLLGMGILNTLITDEETAKRVLAQ</sequence>
<dbReference type="SUPFAM" id="SSF100950">
    <property type="entry name" value="NagB/RpiA/CoA transferase-like"/>
    <property type="match status" value="1"/>
</dbReference>
<dbReference type="AlphaFoldDB" id="A0A0R2BGD3"/>
<proteinExistence type="inferred from homology"/>
<protein>
    <submittedName>
        <fullName evidence="6">Transcription regulator</fullName>
    </submittedName>
</protein>
<dbReference type="Pfam" id="PF04198">
    <property type="entry name" value="Sugar-bind"/>
    <property type="match status" value="1"/>
</dbReference>
<dbReference type="InterPro" id="IPR051054">
    <property type="entry name" value="SorC_transcr_regulators"/>
</dbReference>
<name>A0A0R2BGD3_SECCO</name>
<evidence type="ECO:0000256" key="3">
    <source>
        <dbReference type="ARBA" id="ARBA00023125"/>
    </source>
</evidence>
<evidence type="ECO:0000256" key="2">
    <source>
        <dbReference type="ARBA" id="ARBA00023015"/>
    </source>
</evidence>
<dbReference type="GO" id="GO:0030246">
    <property type="term" value="F:carbohydrate binding"/>
    <property type="evidence" value="ECO:0007669"/>
    <property type="project" value="InterPro"/>
</dbReference>
<dbReference type="InterPro" id="IPR037171">
    <property type="entry name" value="NagB/RpiA_transferase-like"/>
</dbReference>
<dbReference type="Gene3D" id="1.10.10.60">
    <property type="entry name" value="Homeodomain-like"/>
    <property type="match status" value="1"/>
</dbReference>
<keyword evidence="3" id="KW-0238">DNA-binding</keyword>
<keyword evidence="4" id="KW-0804">Transcription</keyword>
<evidence type="ECO:0000256" key="1">
    <source>
        <dbReference type="ARBA" id="ARBA00010466"/>
    </source>
</evidence>